<comment type="caution">
    <text evidence="1">The sequence shown here is derived from an EMBL/GenBank/DDBJ whole genome shotgun (WGS) entry which is preliminary data.</text>
</comment>
<dbReference type="EMBL" id="BQNB010013990">
    <property type="protein sequence ID" value="GJT22689.1"/>
    <property type="molecule type" value="Genomic_DNA"/>
</dbReference>
<evidence type="ECO:0000313" key="2">
    <source>
        <dbReference type="Proteomes" id="UP001151760"/>
    </source>
</evidence>
<name>A0ABQ5CCH4_9ASTR</name>
<proteinExistence type="predicted"/>
<reference evidence="1" key="2">
    <citation type="submission" date="2022-01" db="EMBL/GenBank/DDBJ databases">
        <authorList>
            <person name="Yamashiro T."/>
            <person name="Shiraishi A."/>
            <person name="Satake H."/>
            <person name="Nakayama K."/>
        </authorList>
    </citation>
    <scope>NUCLEOTIDE SEQUENCE</scope>
</reference>
<protein>
    <submittedName>
        <fullName evidence="1">Uncharacterized protein</fullName>
    </submittedName>
</protein>
<gene>
    <name evidence="1" type="ORF">Tco_0892626</name>
</gene>
<accession>A0ABQ5CCH4</accession>
<keyword evidence="2" id="KW-1185">Reference proteome</keyword>
<dbReference type="Proteomes" id="UP001151760">
    <property type="component" value="Unassembled WGS sequence"/>
</dbReference>
<evidence type="ECO:0000313" key="1">
    <source>
        <dbReference type="EMBL" id="GJT22689.1"/>
    </source>
</evidence>
<organism evidence="1 2">
    <name type="scientific">Tanacetum coccineum</name>
    <dbReference type="NCBI Taxonomy" id="301880"/>
    <lineage>
        <taxon>Eukaryota</taxon>
        <taxon>Viridiplantae</taxon>
        <taxon>Streptophyta</taxon>
        <taxon>Embryophyta</taxon>
        <taxon>Tracheophyta</taxon>
        <taxon>Spermatophyta</taxon>
        <taxon>Magnoliopsida</taxon>
        <taxon>eudicotyledons</taxon>
        <taxon>Gunneridae</taxon>
        <taxon>Pentapetalae</taxon>
        <taxon>asterids</taxon>
        <taxon>campanulids</taxon>
        <taxon>Asterales</taxon>
        <taxon>Asteraceae</taxon>
        <taxon>Asteroideae</taxon>
        <taxon>Anthemideae</taxon>
        <taxon>Anthemidinae</taxon>
        <taxon>Tanacetum</taxon>
    </lineage>
</organism>
<sequence length="122" mass="13604">MLKRAKTINPLGESPLLPYLSISGEPQKYSKSYSKLSSQQENEYPLDRSGANIDITRKQTVIRSPVPVKRLVKSEALNIPRDHIDSWRRPMMSINSDLSSVPSSLIGPSMVLADEASETAYE</sequence>
<reference evidence="1" key="1">
    <citation type="journal article" date="2022" name="Int. J. Mol. Sci.">
        <title>Draft Genome of Tanacetum Coccineum: Genomic Comparison of Closely Related Tanacetum-Family Plants.</title>
        <authorList>
            <person name="Yamashiro T."/>
            <person name="Shiraishi A."/>
            <person name="Nakayama K."/>
            <person name="Satake H."/>
        </authorList>
    </citation>
    <scope>NUCLEOTIDE SEQUENCE</scope>
</reference>